<dbReference type="Gene3D" id="1.10.3890.10">
    <property type="entry name" value="HflD-like"/>
    <property type="match status" value="1"/>
</dbReference>
<dbReference type="AlphaFoldDB" id="A0A1A7NN63"/>
<name>A0A1A7NN63_9PAST</name>
<dbReference type="PATRIC" id="fig|505341.3.peg.2213"/>
<evidence type="ECO:0000313" key="5">
    <source>
        <dbReference type="EMBL" id="OBW91053.1"/>
    </source>
</evidence>
<dbReference type="InterPro" id="IPR007451">
    <property type="entry name" value="HflD"/>
</dbReference>
<keyword evidence="2 4" id="KW-0963">Cytoplasm</keyword>
<keyword evidence="6" id="KW-1185">Reference proteome</keyword>
<dbReference type="Proteomes" id="UP000092649">
    <property type="component" value="Unassembled WGS sequence"/>
</dbReference>
<dbReference type="InterPro" id="IPR035932">
    <property type="entry name" value="HflD-like_sf"/>
</dbReference>
<gene>
    <name evidence="4" type="primary">hflD</name>
    <name evidence="5" type="ORF">QS62_11065</name>
</gene>
<comment type="similarity">
    <text evidence="4">Belongs to the HflD family.</text>
</comment>
<evidence type="ECO:0000313" key="6">
    <source>
        <dbReference type="Proteomes" id="UP000092649"/>
    </source>
</evidence>
<dbReference type="Pfam" id="PF04356">
    <property type="entry name" value="DUF489"/>
    <property type="match status" value="1"/>
</dbReference>
<evidence type="ECO:0000256" key="4">
    <source>
        <dbReference type="HAMAP-Rule" id="MF_00695"/>
    </source>
</evidence>
<dbReference type="EMBL" id="JTJL01000072">
    <property type="protein sequence ID" value="OBW91053.1"/>
    <property type="molecule type" value="Genomic_DNA"/>
</dbReference>
<sequence>MVDYSNLALALAGVCQSAKLVQQLAHQGSTSDQDLLVTLESLVVTQPQQTLDVYGGNLANIKLGLATLLEQLNGKHGPLDLELSRYWLSLLALEGKLNSNSDKKKQLVDRIQYLPTQLEFHDSLIDSSMLAILAGIYVDIISPLGAKIQVKGLPLYLQQPEIQNRIRACLLAGIRSAVLWRQVGGSKWKLLFFRSRLIQAAQQLYSSLR</sequence>
<evidence type="ECO:0000256" key="3">
    <source>
        <dbReference type="ARBA" id="ARBA00023136"/>
    </source>
</evidence>
<dbReference type="PANTHER" id="PTHR38100:SF1">
    <property type="entry name" value="HIGH FREQUENCY LYSOGENIZATION PROTEIN HFLD"/>
    <property type="match status" value="1"/>
</dbReference>
<accession>A0A1A7NN63</accession>
<keyword evidence="3 4" id="KW-0472">Membrane</keyword>
<dbReference type="GO" id="GO:0005886">
    <property type="term" value="C:plasma membrane"/>
    <property type="evidence" value="ECO:0007669"/>
    <property type="project" value="UniProtKB-SubCell"/>
</dbReference>
<dbReference type="NCBIfam" id="NF001246">
    <property type="entry name" value="PRK00218.1-2"/>
    <property type="match status" value="1"/>
</dbReference>
<dbReference type="HAMAP" id="MF_00695">
    <property type="entry name" value="HflD_protein"/>
    <property type="match status" value="1"/>
</dbReference>
<dbReference type="PANTHER" id="PTHR38100">
    <property type="entry name" value="HIGH FREQUENCY LYSOGENIZATION PROTEIN HFLD"/>
    <property type="match status" value="1"/>
</dbReference>
<comment type="caution">
    <text evidence="5">The sequence shown here is derived from an EMBL/GenBank/DDBJ whole genome shotgun (WGS) entry which is preliminary data.</text>
</comment>
<dbReference type="SUPFAM" id="SSF101322">
    <property type="entry name" value="YcfC-like"/>
    <property type="match status" value="1"/>
</dbReference>
<reference evidence="5 6" key="1">
    <citation type="submission" date="2014-11" db="EMBL/GenBank/DDBJ databases">
        <title>Pan-genome of Gallibacterium spp.</title>
        <authorList>
            <person name="Kudirkiene E."/>
            <person name="Bojesen A.M."/>
        </authorList>
    </citation>
    <scope>NUCLEOTIDE SEQUENCE [LARGE SCALE GENOMIC DNA]</scope>
    <source>
        <strain evidence="5 6">F150</strain>
    </source>
</reference>
<comment type="subcellular location">
    <subcellularLocation>
        <location evidence="4">Cytoplasm</location>
    </subcellularLocation>
    <subcellularLocation>
        <location evidence="4">Cell membrane</location>
        <topology evidence="4">Peripheral membrane protein</topology>
        <orientation evidence="4">Cytoplasmic side</orientation>
    </subcellularLocation>
</comment>
<keyword evidence="1 4" id="KW-1003">Cell membrane</keyword>
<dbReference type="GO" id="GO:0005737">
    <property type="term" value="C:cytoplasm"/>
    <property type="evidence" value="ECO:0007669"/>
    <property type="project" value="UniProtKB-SubCell"/>
</dbReference>
<organism evidence="5 6">
    <name type="scientific">Gallibacterium salpingitidis</name>
    <dbReference type="NCBI Taxonomy" id="505341"/>
    <lineage>
        <taxon>Bacteria</taxon>
        <taxon>Pseudomonadati</taxon>
        <taxon>Pseudomonadota</taxon>
        <taxon>Gammaproteobacteria</taxon>
        <taxon>Pasteurellales</taxon>
        <taxon>Pasteurellaceae</taxon>
        <taxon>Gallibacterium</taxon>
    </lineage>
</organism>
<dbReference type="OrthoDB" id="9788031at2"/>
<proteinExistence type="inferred from homology"/>
<dbReference type="RefSeq" id="WP_066110161.1">
    <property type="nucleotide sequence ID" value="NZ_JTJL01000072.1"/>
</dbReference>
<protein>
    <recommendedName>
        <fullName evidence="4">High frequency lysogenization protein HflD homolog</fullName>
    </recommendedName>
</protein>
<evidence type="ECO:0000256" key="1">
    <source>
        <dbReference type="ARBA" id="ARBA00022475"/>
    </source>
</evidence>
<dbReference type="NCBIfam" id="NF001248">
    <property type="entry name" value="PRK00218.1-4"/>
    <property type="match status" value="1"/>
</dbReference>
<evidence type="ECO:0000256" key="2">
    <source>
        <dbReference type="ARBA" id="ARBA00022490"/>
    </source>
</evidence>